<keyword evidence="3" id="KW-1185">Reference proteome</keyword>
<dbReference type="RefSeq" id="WP_289585027.1">
    <property type="nucleotide sequence ID" value="NZ_JBHSFT010000040.1"/>
</dbReference>
<dbReference type="PROSITE" id="PS51257">
    <property type="entry name" value="PROKAR_LIPOPROTEIN"/>
    <property type="match status" value="1"/>
</dbReference>
<dbReference type="InterPro" id="IPR011852">
    <property type="entry name" value="TRAP_TAXI"/>
</dbReference>
<feature type="signal peptide" evidence="1">
    <location>
        <begin position="1"/>
        <end position="21"/>
    </location>
</feature>
<dbReference type="EMBL" id="JBHSFT010000040">
    <property type="protein sequence ID" value="MFC4663510.1"/>
    <property type="molecule type" value="Genomic_DNA"/>
</dbReference>
<proteinExistence type="predicted"/>
<accession>A0ABV9K0A8</accession>
<organism evidence="2 3">
    <name type="scientific">Oceanobacillus aidingensis</name>
    <dbReference type="NCBI Taxonomy" id="645964"/>
    <lineage>
        <taxon>Bacteria</taxon>
        <taxon>Bacillati</taxon>
        <taxon>Bacillota</taxon>
        <taxon>Bacilli</taxon>
        <taxon>Bacillales</taxon>
        <taxon>Bacillaceae</taxon>
        <taxon>Oceanobacillus</taxon>
    </lineage>
</organism>
<gene>
    <name evidence="2" type="ORF">ACFO3P_15130</name>
</gene>
<reference evidence="3" key="1">
    <citation type="journal article" date="2019" name="Int. J. Syst. Evol. Microbiol.">
        <title>The Global Catalogue of Microorganisms (GCM) 10K type strain sequencing project: providing services to taxonomists for standard genome sequencing and annotation.</title>
        <authorList>
            <consortium name="The Broad Institute Genomics Platform"/>
            <consortium name="The Broad Institute Genome Sequencing Center for Infectious Disease"/>
            <person name="Wu L."/>
            <person name="Ma J."/>
        </authorList>
    </citation>
    <scope>NUCLEOTIDE SEQUENCE [LARGE SCALE GENOMIC DNA]</scope>
    <source>
        <strain evidence="3">CCUG 37257</strain>
    </source>
</reference>
<dbReference type="Gene3D" id="3.40.190.10">
    <property type="entry name" value="Periplasmic binding protein-like II"/>
    <property type="match status" value="2"/>
</dbReference>
<dbReference type="SUPFAM" id="SSF53850">
    <property type="entry name" value="Periplasmic binding protein-like II"/>
    <property type="match status" value="1"/>
</dbReference>
<evidence type="ECO:0000313" key="2">
    <source>
        <dbReference type="EMBL" id="MFC4663510.1"/>
    </source>
</evidence>
<keyword evidence="1" id="KW-0732">Signal</keyword>
<dbReference type="NCBIfam" id="TIGR02122">
    <property type="entry name" value="TRAP_TAXI"/>
    <property type="match status" value="1"/>
</dbReference>
<evidence type="ECO:0000313" key="3">
    <source>
        <dbReference type="Proteomes" id="UP001595988"/>
    </source>
</evidence>
<feature type="chain" id="PRO_5045692098" evidence="1">
    <location>
        <begin position="22"/>
        <end position="325"/>
    </location>
</feature>
<dbReference type="Proteomes" id="UP001595988">
    <property type="component" value="Unassembled WGS sequence"/>
</dbReference>
<protein>
    <submittedName>
        <fullName evidence="2">TAXI family TRAP transporter solute-binding subunit</fullName>
    </submittedName>
</protein>
<evidence type="ECO:0000256" key="1">
    <source>
        <dbReference type="SAM" id="SignalP"/>
    </source>
</evidence>
<comment type="caution">
    <text evidence="2">The sequence shown here is derived from an EMBL/GenBank/DDBJ whole genome shotgun (WGS) entry which is preliminary data.</text>
</comment>
<name>A0ABV9K0A8_9BACI</name>
<dbReference type="CDD" id="cd13520">
    <property type="entry name" value="PBP2_TAXI_TRAP"/>
    <property type="match status" value="1"/>
</dbReference>
<sequence>MKRIILLIITISLTLIVASCSNDSEGSSGMSNNLSIAAGTIGGGFHSGATAVSSVINDNIEGVQANVEVTGSSVNNVELLQAGEVDLAFSSTEVAWEAYHGKFTFEGNSHEKLRTLLPGWPGVWMFVTLEGNGIDSIHDLNGKSYSSGPKGSGNEVFASRVFNTFGIKPDIQNLPTSDAADALKDGLIDGFSIAWPSEAITELETSEEVKIVTLSEEENEAFLEENPPYPILSIPPDVYNAVPDGREALGLYNLLLVSQDISEEQVYNLLETIYENESQIEQTWPQMASGMLYENVEETTIPYHPGAVKYFEDQGIEIPEDLKPE</sequence>
<dbReference type="Pfam" id="PF16868">
    <property type="entry name" value="NMT1_3"/>
    <property type="match status" value="1"/>
</dbReference>
<dbReference type="PANTHER" id="PTHR42941:SF1">
    <property type="entry name" value="SLL1037 PROTEIN"/>
    <property type="match status" value="1"/>
</dbReference>
<dbReference type="PANTHER" id="PTHR42941">
    <property type="entry name" value="SLL1037 PROTEIN"/>
    <property type="match status" value="1"/>
</dbReference>